<evidence type="ECO:0000256" key="1">
    <source>
        <dbReference type="ARBA" id="ARBA00009881"/>
    </source>
</evidence>
<evidence type="ECO:0000313" key="7">
    <source>
        <dbReference type="Proteomes" id="UP000239990"/>
    </source>
</evidence>
<dbReference type="PANTHER" id="PTHR42747">
    <property type="entry name" value="NITRONATE MONOOXYGENASE-RELATED"/>
    <property type="match status" value="1"/>
</dbReference>
<dbReference type="InterPro" id="IPR004136">
    <property type="entry name" value="NMO"/>
</dbReference>
<dbReference type="Proteomes" id="UP000239990">
    <property type="component" value="Unassembled WGS sequence"/>
</dbReference>
<dbReference type="Pfam" id="PF03060">
    <property type="entry name" value="NMO"/>
    <property type="match status" value="1"/>
</dbReference>
<organism evidence="6 7">
    <name type="scientific">Achromobacter spanius</name>
    <dbReference type="NCBI Taxonomy" id="217203"/>
    <lineage>
        <taxon>Bacteria</taxon>
        <taxon>Pseudomonadati</taxon>
        <taxon>Pseudomonadota</taxon>
        <taxon>Betaproteobacteria</taxon>
        <taxon>Burkholderiales</taxon>
        <taxon>Alcaligenaceae</taxon>
        <taxon>Achromobacter</taxon>
    </lineage>
</organism>
<evidence type="ECO:0000256" key="2">
    <source>
        <dbReference type="ARBA" id="ARBA00022630"/>
    </source>
</evidence>
<keyword evidence="2" id="KW-0285">Flavoprotein</keyword>
<sequence>MLPTLSRALKRLDLPVIAAPLPTISTPRLVVAQCKAGIVGSLSALNARSCSELDEWLVEIAEELGAWTSEHSGQHAAPFAVKQVIHANNRRLYDDMEVLLKHKVPIVITSQGLSTDANDAVHAYGGMTLHEVINNGLARNAIDKGSDGLIALAAGAGGNAGIKSPFALIQEIRQWFLGPLVLSGAISTGAAILAARVAGADFAYIGSAFIATDEARASTDYKQAIISGSSDDVVYTSFFNGVRGNYLAQSVTAAGFDPDNLPEHGDTRFDFGCAPGSDSACSEAWPAGQGIGAVDRVRSTRDLIEKLSWEYHEARMRVLI</sequence>
<dbReference type="AlphaFoldDB" id="A0A2S5GNW5"/>
<dbReference type="GO" id="GO:0018580">
    <property type="term" value="F:nitronate monooxygenase activity"/>
    <property type="evidence" value="ECO:0007669"/>
    <property type="project" value="InterPro"/>
</dbReference>
<keyword evidence="5 6" id="KW-0503">Monooxygenase</keyword>
<proteinExistence type="inferred from homology"/>
<dbReference type="Gene3D" id="3.20.20.70">
    <property type="entry name" value="Aldolase class I"/>
    <property type="match status" value="1"/>
</dbReference>
<dbReference type="OrthoDB" id="9778912at2"/>
<dbReference type="InterPro" id="IPR013785">
    <property type="entry name" value="Aldolase_TIM"/>
</dbReference>
<evidence type="ECO:0000256" key="3">
    <source>
        <dbReference type="ARBA" id="ARBA00022643"/>
    </source>
</evidence>
<comment type="similarity">
    <text evidence="1">Belongs to the nitronate monooxygenase family. NMO class I subfamily.</text>
</comment>
<reference evidence="6 7" key="1">
    <citation type="submission" date="2018-02" db="EMBL/GenBank/DDBJ databases">
        <title>Draft Genome of Achromobacter spanius stain 6.</title>
        <authorList>
            <person name="Gunasekera T.S."/>
            <person name="Radwan O."/>
            <person name="Ruiz O.N."/>
        </authorList>
    </citation>
    <scope>NUCLEOTIDE SEQUENCE [LARGE SCALE GENOMIC DNA]</scope>
    <source>
        <strain evidence="6 7">6</strain>
    </source>
</reference>
<dbReference type="PANTHER" id="PTHR42747:SF4">
    <property type="entry name" value="BLR1330 PROTEIN"/>
    <property type="match status" value="1"/>
</dbReference>
<keyword evidence="4" id="KW-0560">Oxidoreductase</keyword>
<accession>A0A2S5GNW5</accession>
<dbReference type="SUPFAM" id="SSF51412">
    <property type="entry name" value="Inosine monophosphate dehydrogenase (IMPDH)"/>
    <property type="match status" value="1"/>
</dbReference>
<gene>
    <name evidence="6" type="ORF">C4E15_18445</name>
</gene>
<keyword evidence="3" id="KW-0288">FMN</keyword>
<evidence type="ECO:0000313" key="6">
    <source>
        <dbReference type="EMBL" id="PPA74679.1"/>
    </source>
</evidence>
<dbReference type="EMBL" id="PREU01000008">
    <property type="protein sequence ID" value="PPA74679.1"/>
    <property type="molecule type" value="Genomic_DNA"/>
</dbReference>
<name>A0A2S5GNW5_9BURK</name>
<evidence type="ECO:0000256" key="4">
    <source>
        <dbReference type="ARBA" id="ARBA00023002"/>
    </source>
</evidence>
<comment type="caution">
    <text evidence="6">The sequence shown here is derived from an EMBL/GenBank/DDBJ whole genome shotgun (WGS) entry which is preliminary data.</text>
</comment>
<dbReference type="CDD" id="cd04730">
    <property type="entry name" value="NPD_like"/>
    <property type="match status" value="1"/>
</dbReference>
<protein>
    <submittedName>
        <fullName evidence="6">Nitronate monooxygenase</fullName>
    </submittedName>
</protein>
<evidence type="ECO:0000256" key="5">
    <source>
        <dbReference type="ARBA" id="ARBA00023033"/>
    </source>
</evidence>